<dbReference type="VEuPathDB" id="CryptoDB:cand_028430"/>
<dbReference type="OrthoDB" id="6612291at2759"/>
<evidence type="ECO:0000256" key="1">
    <source>
        <dbReference type="ARBA" id="ARBA00004141"/>
    </source>
</evidence>
<evidence type="ECO:0000256" key="4">
    <source>
        <dbReference type="ARBA" id="ARBA00022692"/>
    </source>
</evidence>
<sequence length="476" mass="52843">MIDYSLKCSLVAACIAVMFGYNISIVNSTIPYIILYFGLCGEKGSFLSQSNCEAGQYAILWMSVLFFTSALIFCYVARYTVSKGRINGLSMATIPYIIGGVICYFSKTFSMFCFGRFICGAGLGLASASATYISEISPNNKRGSYTSLFALCIPFGQTISFILGSHLLSMENLQLHNKDYFINYYKFLYLLFSIFGVILFLCIKHFCLDETPSFLILSNRIDEAKEVLNKIYNGKDDAIRELINLTSTASNKETCNSKLTFLDLFSRKYSIVLVVCMTLSIGVSASGIGVFAQKATSLMQSATNISAEYVKYLVILMGVISTISTYLGGQFTDKYGRRNLTIVGTMSIFTSLVILAIFNLYSEILPSLATSIISLIAIYIFLISFAISIGPVQWVYLPEAFPSEIRAIGMSFCTMLSWITTLIYVSLSCIISDLYIYLLSACACLLIVFLSYLFMKETKGCTKSPYEESEIYESVC</sequence>
<protein>
    <recommendedName>
        <fullName evidence="13">Hexose transporter 1</fullName>
    </recommendedName>
</protein>
<dbReference type="PANTHER" id="PTHR48022">
    <property type="entry name" value="PLASTIDIC GLUCOSE TRANSPORTER 4"/>
    <property type="match status" value="1"/>
</dbReference>
<dbReference type="RefSeq" id="XP_067068507.1">
    <property type="nucleotide sequence ID" value="XM_067213071.1"/>
</dbReference>
<dbReference type="GO" id="GO:0005351">
    <property type="term" value="F:carbohydrate:proton symporter activity"/>
    <property type="evidence" value="ECO:0007669"/>
    <property type="project" value="TreeGrafter"/>
</dbReference>
<evidence type="ECO:0000256" key="6">
    <source>
        <dbReference type="ARBA" id="ARBA00023136"/>
    </source>
</evidence>
<dbReference type="Pfam" id="PF00083">
    <property type="entry name" value="Sugar_tr"/>
    <property type="match status" value="1"/>
</dbReference>
<feature type="transmembrane region" description="Helical" evidence="14">
    <location>
        <begin position="312"/>
        <end position="328"/>
    </location>
</feature>
<evidence type="ECO:0000256" key="13">
    <source>
        <dbReference type="ARBA" id="ARBA00044780"/>
    </source>
</evidence>
<comment type="subunit">
    <text evidence="3">Homodimer.</text>
</comment>
<comment type="similarity">
    <text evidence="2">Belongs to the major facilitator superfamily. Sugar transporter (TC 2.A.1.1) family.</text>
</comment>
<dbReference type="EMBL" id="LRBS01000054">
    <property type="protein sequence ID" value="OII76661.1"/>
    <property type="molecule type" value="Genomic_DNA"/>
</dbReference>
<evidence type="ECO:0000256" key="2">
    <source>
        <dbReference type="ARBA" id="ARBA00010992"/>
    </source>
</evidence>
<feature type="transmembrane region" description="Helical" evidence="14">
    <location>
        <begin position="89"/>
        <end position="108"/>
    </location>
</feature>
<dbReference type="AlphaFoldDB" id="A0A1J4MUV2"/>
<comment type="catalytic activity">
    <reaction evidence="11">
        <text>D-glucosamine(out) = D-glucosamine(in)</text>
        <dbReference type="Rhea" id="RHEA:78423"/>
        <dbReference type="ChEBI" id="CHEBI:58723"/>
    </reaction>
    <physiologicalReaction direction="left-to-right" evidence="11">
        <dbReference type="Rhea" id="RHEA:78424"/>
    </physiologicalReaction>
</comment>
<dbReference type="GeneID" id="92367027"/>
<comment type="catalytic activity">
    <reaction evidence="12">
        <text>D-fructose(out) = D-fructose(in)</text>
        <dbReference type="Rhea" id="RHEA:60372"/>
        <dbReference type="ChEBI" id="CHEBI:37721"/>
    </reaction>
    <physiologicalReaction direction="left-to-right" evidence="12">
        <dbReference type="Rhea" id="RHEA:60373"/>
    </physiologicalReaction>
</comment>
<dbReference type="Gene3D" id="1.20.1250.20">
    <property type="entry name" value="MFS general substrate transporter like domains"/>
    <property type="match status" value="1"/>
</dbReference>
<dbReference type="PROSITE" id="PS50850">
    <property type="entry name" value="MFS"/>
    <property type="match status" value="1"/>
</dbReference>
<accession>A0A1J4MUV2</accession>
<feature type="transmembrane region" description="Helical" evidence="14">
    <location>
        <begin position="145"/>
        <end position="167"/>
    </location>
</feature>
<dbReference type="InterPro" id="IPR005828">
    <property type="entry name" value="MFS_sugar_transport-like"/>
</dbReference>
<dbReference type="InterPro" id="IPR003663">
    <property type="entry name" value="Sugar/inositol_transpt"/>
</dbReference>
<reference evidence="16 17" key="1">
    <citation type="submission" date="2016-10" db="EMBL/GenBank/DDBJ databases">
        <title>Reductive evolution of mitochondrial metabolism and differential evolution of invasion-related proteins in Cryptosporidium.</title>
        <authorList>
            <person name="Liu S."/>
            <person name="Roellig D.M."/>
            <person name="Guo Y."/>
            <person name="Li N."/>
            <person name="Frace M.A."/>
            <person name="Tang K."/>
            <person name="Zhang L."/>
            <person name="Feng Y."/>
            <person name="Xiao L."/>
        </authorList>
    </citation>
    <scope>NUCLEOTIDE SEQUENCE [LARGE SCALE GENOMIC DNA]</scope>
    <source>
        <strain evidence="16">30847</strain>
    </source>
</reference>
<comment type="catalytic activity">
    <reaction evidence="10">
        <text>D-mannose(out) = D-mannose(in)</text>
        <dbReference type="Rhea" id="RHEA:78391"/>
        <dbReference type="ChEBI" id="CHEBI:4208"/>
    </reaction>
    <physiologicalReaction direction="left-to-right" evidence="10">
        <dbReference type="Rhea" id="RHEA:78392"/>
    </physiologicalReaction>
</comment>
<name>A0A1J4MUV2_9CRYT</name>
<evidence type="ECO:0000313" key="17">
    <source>
        <dbReference type="Proteomes" id="UP000186804"/>
    </source>
</evidence>
<feature type="transmembrane region" description="Helical" evidence="14">
    <location>
        <begin position="187"/>
        <end position="207"/>
    </location>
</feature>
<evidence type="ECO:0000256" key="11">
    <source>
        <dbReference type="ARBA" id="ARBA00044668"/>
    </source>
</evidence>
<evidence type="ECO:0000256" key="12">
    <source>
        <dbReference type="ARBA" id="ARBA00044710"/>
    </source>
</evidence>
<keyword evidence="4 14" id="KW-0812">Transmembrane</keyword>
<comment type="catalytic activity">
    <reaction evidence="7">
        <text>D-galactose(in) = D-galactose(out)</text>
        <dbReference type="Rhea" id="RHEA:34915"/>
        <dbReference type="ChEBI" id="CHEBI:4139"/>
    </reaction>
    <physiologicalReaction direction="right-to-left" evidence="7">
        <dbReference type="Rhea" id="RHEA:34917"/>
    </physiologicalReaction>
</comment>
<dbReference type="PRINTS" id="PR00171">
    <property type="entry name" value="SUGRTRNSPORT"/>
</dbReference>
<keyword evidence="5 14" id="KW-1133">Transmembrane helix</keyword>
<dbReference type="InterPro" id="IPR036259">
    <property type="entry name" value="MFS_trans_sf"/>
</dbReference>
<dbReference type="GO" id="GO:0016020">
    <property type="term" value="C:membrane"/>
    <property type="evidence" value="ECO:0007669"/>
    <property type="project" value="UniProtKB-SubCell"/>
</dbReference>
<feature type="transmembrane region" description="Helical" evidence="14">
    <location>
        <begin position="340"/>
        <end position="360"/>
    </location>
</feature>
<comment type="caution">
    <text evidence="16">The sequence shown here is derived from an EMBL/GenBank/DDBJ whole genome shotgun (WGS) entry which is preliminary data.</text>
</comment>
<feature type="transmembrane region" description="Helical" evidence="14">
    <location>
        <begin position="271"/>
        <end position="292"/>
    </location>
</feature>
<evidence type="ECO:0000313" key="16">
    <source>
        <dbReference type="EMBL" id="OII76661.1"/>
    </source>
</evidence>
<evidence type="ECO:0000256" key="8">
    <source>
        <dbReference type="ARBA" id="ARBA00044648"/>
    </source>
</evidence>
<feature type="transmembrane region" description="Helical" evidence="14">
    <location>
        <begin position="114"/>
        <end position="133"/>
    </location>
</feature>
<evidence type="ECO:0000256" key="3">
    <source>
        <dbReference type="ARBA" id="ARBA00011738"/>
    </source>
</evidence>
<dbReference type="InterPro" id="IPR050360">
    <property type="entry name" value="MFS_Sugar_Transporters"/>
</dbReference>
<proteinExistence type="inferred from homology"/>
<keyword evidence="6 14" id="KW-0472">Membrane</keyword>
<evidence type="ECO:0000256" key="5">
    <source>
        <dbReference type="ARBA" id="ARBA00022989"/>
    </source>
</evidence>
<feature type="transmembrane region" description="Helical" evidence="14">
    <location>
        <begin position="12"/>
        <end position="37"/>
    </location>
</feature>
<feature type="transmembrane region" description="Helical" evidence="14">
    <location>
        <begin position="434"/>
        <end position="455"/>
    </location>
</feature>
<comment type="subcellular location">
    <subcellularLocation>
        <location evidence="1">Membrane</location>
        <topology evidence="1">Multi-pass membrane protein</topology>
    </subcellularLocation>
</comment>
<organism evidence="16 17">
    <name type="scientific">Cryptosporidium andersoni</name>
    <dbReference type="NCBI Taxonomy" id="117008"/>
    <lineage>
        <taxon>Eukaryota</taxon>
        <taxon>Sar</taxon>
        <taxon>Alveolata</taxon>
        <taxon>Apicomplexa</taxon>
        <taxon>Conoidasida</taxon>
        <taxon>Coccidia</taxon>
        <taxon>Eucoccidiorida</taxon>
        <taxon>Eimeriorina</taxon>
        <taxon>Cryptosporidiidae</taxon>
        <taxon>Cryptosporidium</taxon>
    </lineage>
</organism>
<evidence type="ECO:0000256" key="10">
    <source>
        <dbReference type="ARBA" id="ARBA00044662"/>
    </source>
</evidence>
<dbReference type="InterPro" id="IPR020846">
    <property type="entry name" value="MFS_dom"/>
</dbReference>
<comment type="catalytic activity">
    <reaction evidence="9">
        <text>D-xylose(out) = D-xylose(in)</text>
        <dbReference type="Rhea" id="RHEA:78427"/>
        <dbReference type="ChEBI" id="CHEBI:53455"/>
    </reaction>
    <physiologicalReaction direction="left-to-right" evidence="9">
        <dbReference type="Rhea" id="RHEA:78428"/>
    </physiologicalReaction>
</comment>
<dbReference type="PANTHER" id="PTHR48022:SF2">
    <property type="entry name" value="PLASTIDIC GLUCOSE TRANSPORTER 4"/>
    <property type="match status" value="1"/>
</dbReference>
<feature type="transmembrane region" description="Helical" evidence="14">
    <location>
        <begin position="408"/>
        <end position="428"/>
    </location>
</feature>
<evidence type="ECO:0000256" key="9">
    <source>
        <dbReference type="ARBA" id="ARBA00044656"/>
    </source>
</evidence>
<feature type="domain" description="Major facilitator superfamily (MFS) profile" evidence="15">
    <location>
        <begin position="8"/>
        <end position="459"/>
    </location>
</feature>
<evidence type="ECO:0000256" key="14">
    <source>
        <dbReference type="SAM" id="Phobius"/>
    </source>
</evidence>
<feature type="transmembrane region" description="Helical" evidence="14">
    <location>
        <begin position="372"/>
        <end position="396"/>
    </location>
</feature>
<comment type="catalytic activity">
    <reaction evidence="8">
        <text>D-glucose(out) = D-glucose(in)</text>
        <dbReference type="Rhea" id="RHEA:60376"/>
        <dbReference type="ChEBI" id="CHEBI:4167"/>
    </reaction>
    <physiologicalReaction direction="left-to-right" evidence="8">
        <dbReference type="Rhea" id="RHEA:60377"/>
    </physiologicalReaction>
</comment>
<gene>
    <name evidence="16" type="ORF">cand_028430</name>
</gene>
<evidence type="ECO:0000259" key="15">
    <source>
        <dbReference type="PROSITE" id="PS50850"/>
    </source>
</evidence>
<dbReference type="SUPFAM" id="SSF103473">
    <property type="entry name" value="MFS general substrate transporter"/>
    <property type="match status" value="1"/>
</dbReference>
<evidence type="ECO:0000256" key="7">
    <source>
        <dbReference type="ARBA" id="ARBA00044637"/>
    </source>
</evidence>
<dbReference type="Proteomes" id="UP000186804">
    <property type="component" value="Unassembled WGS sequence"/>
</dbReference>
<feature type="transmembrane region" description="Helical" evidence="14">
    <location>
        <begin position="57"/>
        <end position="77"/>
    </location>
</feature>
<keyword evidence="17" id="KW-1185">Reference proteome</keyword>